<dbReference type="SUPFAM" id="SSF56349">
    <property type="entry name" value="DNA breaking-rejoining enzymes"/>
    <property type="match status" value="1"/>
</dbReference>
<accession>A0A4U2MEV0</accession>
<evidence type="ECO:0000313" key="3">
    <source>
        <dbReference type="EMBL" id="TKH09367.1"/>
    </source>
</evidence>
<dbReference type="CDD" id="cd01192">
    <property type="entry name" value="INT_C_like_3"/>
    <property type="match status" value="1"/>
</dbReference>
<feature type="domain" description="Tyr recombinase" evidence="2">
    <location>
        <begin position="3"/>
        <end position="176"/>
    </location>
</feature>
<dbReference type="GO" id="GO:0006310">
    <property type="term" value="P:DNA recombination"/>
    <property type="evidence" value="ECO:0007669"/>
    <property type="project" value="UniProtKB-KW"/>
</dbReference>
<comment type="caution">
    <text evidence="3">The sequence shown here is derived from an EMBL/GenBank/DDBJ whole genome shotgun (WGS) entry which is preliminary data.</text>
</comment>
<dbReference type="InterPro" id="IPR013762">
    <property type="entry name" value="Integrase-like_cat_sf"/>
</dbReference>
<evidence type="ECO:0000256" key="1">
    <source>
        <dbReference type="ARBA" id="ARBA00023172"/>
    </source>
</evidence>
<dbReference type="RefSeq" id="WP_137053770.1">
    <property type="nucleotide sequence ID" value="NZ_SZOM01000364.1"/>
</dbReference>
<organism evidence="3 4">
    <name type="scientific">Bacillus wiedmannii</name>
    <dbReference type="NCBI Taxonomy" id="1890302"/>
    <lineage>
        <taxon>Bacteria</taxon>
        <taxon>Bacillati</taxon>
        <taxon>Bacillota</taxon>
        <taxon>Bacilli</taxon>
        <taxon>Bacillales</taxon>
        <taxon>Bacillaceae</taxon>
        <taxon>Bacillus</taxon>
        <taxon>Bacillus cereus group</taxon>
    </lineage>
</organism>
<dbReference type="InterPro" id="IPR002104">
    <property type="entry name" value="Integrase_catalytic"/>
</dbReference>
<dbReference type="PANTHER" id="PTHR30349:SF82">
    <property type="entry name" value="INTEGRASE_RECOMBINASE YOEC-RELATED"/>
    <property type="match status" value="1"/>
</dbReference>
<dbReference type="PANTHER" id="PTHR30349">
    <property type="entry name" value="PHAGE INTEGRASE-RELATED"/>
    <property type="match status" value="1"/>
</dbReference>
<gene>
    <name evidence="3" type="ORF">FC694_28070</name>
</gene>
<sequence>MNFVQPIRNPEEIQQLKDYFKEKSLRNYILFIMGINTGLRISDILKLKVVDVKGSHISMREKKTGKQKRIQITAALKRELKWFIEEREDNEYLLQSRQGRNRPIGRSMAYKILSGAAEEFGLDEIGTHTLRKTYVYHMYMQTKNIALLMEIFNHSSEKVTLRYIGVNQDAMDKAMDKAMTRFKI</sequence>
<name>A0A4U2MEV0_9BACI</name>
<dbReference type="PROSITE" id="PS51898">
    <property type="entry name" value="TYR_RECOMBINASE"/>
    <property type="match status" value="1"/>
</dbReference>
<dbReference type="InterPro" id="IPR011010">
    <property type="entry name" value="DNA_brk_join_enz"/>
</dbReference>
<proteinExistence type="predicted"/>
<dbReference type="InterPro" id="IPR050090">
    <property type="entry name" value="Tyrosine_recombinase_XerCD"/>
</dbReference>
<evidence type="ECO:0000313" key="4">
    <source>
        <dbReference type="Proteomes" id="UP000306037"/>
    </source>
</evidence>
<dbReference type="AlphaFoldDB" id="A0A4U2MEV0"/>
<dbReference type="GO" id="GO:0003677">
    <property type="term" value="F:DNA binding"/>
    <property type="evidence" value="ECO:0007669"/>
    <property type="project" value="InterPro"/>
</dbReference>
<dbReference type="Pfam" id="PF00589">
    <property type="entry name" value="Phage_integrase"/>
    <property type="match status" value="1"/>
</dbReference>
<dbReference type="Gene3D" id="1.10.443.10">
    <property type="entry name" value="Intergrase catalytic core"/>
    <property type="match status" value="1"/>
</dbReference>
<dbReference type="GO" id="GO:0015074">
    <property type="term" value="P:DNA integration"/>
    <property type="evidence" value="ECO:0007669"/>
    <property type="project" value="InterPro"/>
</dbReference>
<dbReference type="Proteomes" id="UP000306037">
    <property type="component" value="Unassembled WGS sequence"/>
</dbReference>
<protein>
    <submittedName>
        <fullName evidence="3">Site-specific integrase</fullName>
    </submittedName>
</protein>
<reference evidence="3 4" key="1">
    <citation type="journal article" date="2019" name="Environ. Microbiol.">
        <title>An active ?-lactamase is a part of an orchestrated cell wall stress resistance network of Bacillus subtilis and related rhizosphere species.</title>
        <authorList>
            <person name="Bucher T."/>
            <person name="Keren-Paz A."/>
            <person name="Hausser J."/>
            <person name="Olender T."/>
            <person name="Cytryn E."/>
            <person name="Kolodkin-Gal I."/>
        </authorList>
    </citation>
    <scope>NUCLEOTIDE SEQUENCE [LARGE SCALE GENOMIC DNA]</scope>
    <source>
        <strain evidence="3 4">I71</strain>
    </source>
</reference>
<dbReference type="EMBL" id="SZOM01000364">
    <property type="protein sequence ID" value="TKH09367.1"/>
    <property type="molecule type" value="Genomic_DNA"/>
</dbReference>
<evidence type="ECO:0000259" key="2">
    <source>
        <dbReference type="PROSITE" id="PS51898"/>
    </source>
</evidence>
<keyword evidence="1" id="KW-0233">DNA recombination</keyword>